<dbReference type="EMBL" id="QGDO01000035">
    <property type="protein sequence ID" value="PWJ28853.1"/>
    <property type="molecule type" value="Genomic_DNA"/>
</dbReference>
<organism evidence="2 3">
    <name type="scientific">Sediminitomix flava</name>
    <dbReference type="NCBI Taxonomy" id="379075"/>
    <lineage>
        <taxon>Bacteria</taxon>
        <taxon>Pseudomonadati</taxon>
        <taxon>Bacteroidota</taxon>
        <taxon>Cytophagia</taxon>
        <taxon>Cytophagales</taxon>
        <taxon>Flammeovirgaceae</taxon>
        <taxon>Sediminitomix</taxon>
    </lineage>
</organism>
<gene>
    <name evidence="2" type="ORF">BC781_11512</name>
    <name evidence="1" type="ORF">BC781_1352</name>
</gene>
<evidence type="ECO:0000313" key="1">
    <source>
        <dbReference type="EMBL" id="PWJ28853.1"/>
    </source>
</evidence>
<dbReference type="EMBL" id="QGDO01000015">
    <property type="protein sequence ID" value="PWJ33126.1"/>
    <property type="molecule type" value="Genomic_DNA"/>
</dbReference>
<accession>A0A315YVM4</accession>
<evidence type="ECO:0000313" key="3">
    <source>
        <dbReference type="Proteomes" id="UP000245535"/>
    </source>
</evidence>
<dbReference type="Proteomes" id="UP000245535">
    <property type="component" value="Unassembled WGS sequence"/>
</dbReference>
<keyword evidence="3" id="KW-1185">Reference proteome</keyword>
<comment type="caution">
    <text evidence="2">The sequence shown here is derived from an EMBL/GenBank/DDBJ whole genome shotgun (WGS) entry which is preliminary data.</text>
</comment>
<evidence type="ECO:0000313" key="2">
    <source>
        <dbReference type="EMBL" id="PWJ33126.1"/>
    </source>
</evidence>
<name>A0A315YVM4_SEDFL</name>
<feature type="non-terminal residue" evidence="2">
    <location>
        <position position="1"/>
    </location>
</feature>
<protein>
    <submittedName>
        <fullName evidence="2">Uncharacterized protein</fullName>
    </submittedName>
</protein>
<proteinExistence type="predicted"/>
<sequence length="52" mass="5963">SKCPSLFGFDLHIDDLKGVEIESERFNFNVIIIDPSDLEWSLKIKNKIKNVG</sequence>
<reference evidence="2 3" key="1">
    <citation type="submission" date="2018-03" db="EMBL/GenBank/DDBJ databases">
        <title>Genomic Encyclopedia of Archaeal and Bacterial Type Strains, Phase II (KMG-II): from individual species to whole genera.</title>
        <authorList>
            <person name="Goeker M."/>
        </authorList>
    </citation>
    <scope>NUCLEOTIDE SEQUENCE [LARGE SCALE GENOMIC DNA]</scope>
    <source>
        <strain evidence="2 3">DSM 28229</strain>
    </source>
</reference>
<dbReference type="AlphaFoldDB" id="A0A315YVM4"/>